<feature type="transmembrane region" description="Helical" evidence="9">
    <location>
        <begin position="923"/>
        <end position="944"/>
    </location>
</feature>
<feature type="transmembrane region" description="Helical" evidence="9">
    <location>
        <begin position="872"/>
        <end position="890"/>
    </location>
</feature>
<dbReference type="PANTHER" id="PTHR32063:SF76">
    <property type="entry name" value="EFFLUX PUMP MEMBRANE TRANSPORTER"/>
    <property type="match status" value="1"/>
</dbReference>
<feature type="transmembrane region" description="Helical" evidence="9">
    <location>
        <begin position="445"/>
        <end position="465"/>
    </location>
</feature>
<feature type="transmembrane region" description="Helical" evidence="9">
    <location>
        <begin position="395"/>
        <end position="415"/>
    </location>
</feature>
<reference evidence="11 12" key="1">
    <citation type="submission" date="2020-03" db="EMBL/GenBank/DDBJ databases">
        <title>The genome sequence of Microvirga sp. c23x22.</title>
        <authorList>
            <person name="Zhang X."/>
        </authorList>
    </citation>
    <scope>NUCLEOTIDE SEQUENCE [LARGE SCALE GENOMIC DNA]</scope>
    <source>
        <strain evidence="12">c23x22</strain>
    </source>
</reference>
<feature type="transmembrane region" description="Helical" evidence="9">
    <location>
        <begin position="532"/>
        <end position="553"/>
    </location>
</feature>
<feature type="transmembrane region" description="Helical" evidence="9">
    <location>
        <begin position="972"/>
        <end position="992"/>
    </location>
</feature>
<evidence type="ECO:0000256" key="5">
    <source>
        <dbReference type="ARBA" id="ARBA00022519"/>
    </source>
</evidence>
<organism evidence="11 12">
    <name type="scientific">Microvirga terricola</name>
    <dbReference type="NCBI Taxonomy" id="2719797"/>
    <lineage>
        <taxon>Bacteria</taxon>
        <taxon>Pseudomonadati</taxon>
        <taxon>Pseudomonadota</taxon>
        <taxon>Alphaproteobacteria</taxon>
        <taxon>Hyphomicrobiales</taxon>
        <taxon>Methylobacteriaceae</taxon>
        <taxon>Microvirga</taxon>
    </lineage>
</organism>
<dbReference type="PRINTS" id="PR00702">
    <property type="entry name" value="ACRIFLAVINRP"/>
</dbReference>
<keyword evidence="5 9" id="KW-0997">Cell inner membrane</keyword>
<dbReference type="SUPFAM" id="SSF82714">
    <property type="entry name" value="Multidrug efflux transporter AcrB TolC docking domain, DN and DC subdomains"/>
    <property type="match status" value="2"/>
</dbReference>
<evidence type="ECO:0000313" key="11">
    <source>
        <dbReference type="EMBL" id="NIX77325.1"/>
    </source>
</evidence>
<dbReference type="InterPro" id="IPR027463">
    <property type="entry name" value="AcrB_DN_DC_subdom"/>
</dbReference>
<accession>A0ABX0VF77</accession>
<keyword evidence="4" id="KW-1003">Cell membrane</keyword>
<dbReference type="Pfam" id="PF00873">
    <property type="entry name" value="ACR_tran"/>
    <property type="match status" value="1"/>
</dbReference>
<dbReference type="InterPro" id="IPR004764">
    <property type="entry name" value="MdtF-like"/>
</dbReference>
<sequence>MLSAVFVDRPRLAIVIAIVTTIAGLLSLFVIPVSQYPDIVPPQVSVTTNYPGASADVVDATVAQPIESQVVGVDKLIYMKSVSGNDGSYTLTASFELGTNPDINAVNVNNRVQVALSKLPQDVQRQGVTVKKKSSALLGVVAFYSPKQTHDPLFISNYVTINILDQVKSTPGVGDASLWGPQDYAMRAWVRVDRLTGLNLTTGDIISAIQAQNVQAAVGRIGARPISDDQRLQLNIQTKGRLNSVEDFEKIVLRTNPDGSVLRLGDVARLELGAANLDRETRFNGGPAAVVAIYQSPGANALSTLDAVKKQIADLAKTFPEDLEWKVTYDPTTFVTDTIHEVQKTLVEAFILVVLVVFLFLGSFRATLIPTFAVPVSLIGAFIVLNAVGYSANTVSLLAVVLAIGIVVDDAIVVVENVERVMEEHPELSPADATKKAMEEITAPIIAITLVLLSVFVPVAFIPGISGELFRQFAVTVAVAMFLSAINALTLSPALCGVLLRPHHGPRRGVIGYVMRFIDRVRDAYGNVVARLVRVSIIGLVMVGVAGAGVYGLSKITPTGFLPEDDQGAFFVVVQLPDGASVARTEDVIRRAEAVLKEEEAVADYTSVIGLNFIDNYSQANAAFIVVTMKPFEERHDRSLGANAVIARLGAKLRQIQGGTVVPLAPPPIIGLGTGGGFTYVLKDLRGGDPKALAQVLRGLTVAANQDPQLSRVFSTFSATSPSIYLDIDRNKVQILGVPLNSVFQALQAALGGYYVNDMNLFGRTWQVQVQAEALDRSKVDDIYRINVRNDKGEMVPLRSILEVRVIVGPPALIRYNNRRAVTIQGSPAPGVSSGQALNAMESVAARVLPTGFAGEWTDTAFQEKRAEGKTAIILAFAVLFAFLFLVALYESWTIPVPVLLSVAIGVLGSFAAIVVGRLTLDLYGQIGMIVLIGLAAKNGILIVEFAKEQRERGVPLLEAATEGSRLRFRPVMMTSLAFILGLYPLVVATGASELARRNVGTPVFGGMILASFVGIFAIPPLYVMFQALREKVKGIGGPKAGKPAEAPSPAHGAAEQPLSEKAIARAPERE</sequence>
<feature type="compositionally biased region" description="Low complexity" evidence="10">
    <location>
        <begin position="1041"/>
        <end position="1051"/>
    </location>
</feature>
<keyword evidence="7 9" id="KW-1133">Transmembrane helix</keyword>
<evidence type="ECO:0000256" key="4">
    <source>
        <dbReference type="ARBA" id="ARBA00022475"/>
    </source>
</evidence>
<evidence type="ECO:0000256" key="10">
    <source>
        <dbReference type="SAM" id="MobiDB-lite"/>
    </source>
</evidence>
<dbReference type="SUPFAM" id="SSF82693">
    <property type="entry name" value="Multidrug efflux transporter AcrB pore domain, PN1, PN2, PC1 and PC2 subdomains"/>
    <property type="match status" value="3"/>
</dbReference>
<dbReference type="SUPFAM" id="SSF82866">
    <property type="entry name" value="Multidrug efflux transporter AcrB transmembrane domain"/>
    <property type="match status" value="2"/>
</dbReference>
<dbReference type="RefSeq" id="WP_167673198.1">
    <property type="nucleotide sequence ID" value="NZ_JAATJS010000003.1"/>
</dbReference>
<gene>
    <name evidence="11" type="ORF">HB375_11965</name>
</gene>
<protein>
    <recommendedName>
        <fullName evidence="9">Efflux pump membrane transporter</fullName>
    </recommendedName>
</protein>
<dbReference type="Gene3D" id="3.30.70.1320">
    <property type="entry name" value="Multidrug efflux transporter AcrB pore domain like"/>
    <property type="match status" value="1"/>
</dbReference>
<feature type="transmembrane region" description="Helical" evidence="9">
    <location>
        <begin position="12"/>
        <end position="33"/>
    </location>
</feature>
<dbReference type="Gene3D" id="1.20.1640.10">
    <property type="entry name" value="Multidrug efflux transporter AcrB transmembrane domain"/>
    <property type="match status" value="2"/>
</dbReference>
<dbReference type="NCBIfam" id="NF000282">
    <property type="entry name" value="RND_permease_1"/>
    <property type="match status" value="1"/>
</dbReference>
<keyword evidence="6 9" id="KW-0812">Transmembrane</keyword>
<evidence type="ECO:0000313" key="12">
    <source>
        <dbReference type="Proteomes" id="UP000707352"/>
    </source>
</evidence>
<dbReference type="InterPro" id="IPR001036">
    <property type="entry name" value="Acrflvin-R"/>
</dbReference>
<feature type="transmembrane region" description="Helical" evidence="9">
    <location>
        <begin position="346"/>
        <end position="364"/>
    </location>
</feature>
<feature type="transmembrane region" description="Helical" evidence="9">
    <location>
        <begin position="1004"/>
        <end position="1026"/>
    </location>
</feature>
<feature type="transmembrane region" description="Helical" evidence="9">
    <location>
        <begin position="371"/>
        <end position="389"/>
    </location>
</feature>
<keyword evidence="12" id="KW-1185">Reference proteome</keyword>
<dbReference type="Proteomes" id="UP000707352">
    <property type="component" value="Unassembled WGS sequence"/>
</dbReference>
<comment type="caution">
    <text evidence="11">The sequence shown here is derived from an EMBL/GenBank/DDBJ whole genome shotgun (WGS) entry which is preliminary data.</text>
</comment>
<dbReference type="NCBIfam" id="TIGR00915">
    <property type="entry name" value="2A0602"/>
    <property type="match status" value="1"/>
</dbReference>
<evidence type="ECO:0000256" key="6">
    <source>
        <dbReference type="ARBA" id="ARBA00022692"/>
    </source>
</evidence>
<evidence type="ECO:0000256" key="7">
    <source>
        <dbReference type="ARBA" id="ARBA00022989"/>
    </source>
</evidence>
<keyword evidence="8 9" id="KW-0472">Membrane</keyword>
<dbReference type="Gene3D" id="3.30.70.1430">
    <property type="entry name" value="Multidrug efflux transporter AcrB pore domain"/>
    <property type="match status" value="2"/>
</dbReference>
<keyword evidence="3 9" id="KW-0813">Transport</keyword>
<proteinExistence type="inferred from homology"/>
<evidence type="ECO:0000256" key="9">
    <source>
        <dbReference type="RuleBase" id="RU364070"/>
    </source>
</evidence>
<evidence type="ECO:0000256" key="3">
    <source>
        <dbReference type="ARBA" id="ARBA00022448"/>
    </source>
</evidence>
<dbReference type="PANTHER" id="PTHR32063">
    <property type="match status" value="1"/>
</dbReference>
<feature type="region of interest" description="Disordered" evidence="10">
    <location>
        <begin position="1037"/>
        <end position="1071"/>
    </location>
</feature>
<comment type="similarity">
    <text evidence="2 9">Belongs to the resistance-nodulation-cell division (RND) (TC 2.A.6) family.</text>
</comment>
<feature type="transmembrane region" description="Helical" evidence="9">
    <location>
        <begin position="897"/>
        <end position="917"/>
    </location>
</feature>
<comment type="subcellular location">
    <subcellularLocation>
        <location evidence="1 9">Cell inner membrane</location>
        <topology evidence="1 9">Multi-pass membrane protein</topology>
    </subcellularLocation>
</comment>
<name>A0ABX0VF77_9HYPH</name>
<evidence type="ECO:0000256" key="1">
    <source>
        <dbReference type="ARBA" id="ARBA00004429"/>
    </source>
</evidence>
<feature type="transmembrane region" description="Helical" evidence="9">
    <location>
        <begin position="477"/>
        <end position="500"/>
    </location>
</feature>
<dbReference type="Gene3D" id="3.30.70.1440">
    <property type="entry name" value="Multidrug efflux transporter AcrB pore domain"/>
    <property type="match status" value="1"/>
</dbReference>
<dbReference type="Gene3D" id="3.30.2090.10">
    <property type="entry name" value="Multidrug efflux transporter AcrB TolC docking domain, DN and DC subdomains"/>
    <property type="match status" value="2"/>
</dbReference>
<dbReference type="EMBL" id="JAATJS010000003">
    <property type="protein sequence ID" value="NIX77325.1"/>
    <property type="molecule type" value="Genomic_DNA"/>
</dbReference>
<evidence type="ECO:0000256" key="2">
    <source>
        <dbReference type="ARBA" id="ARBA00010942"/>
    </source>
</evidence>
<evidence type="ECO:0000256" key="8">
    <source>
        <dbReference type="ARBA" id="ARBA00023136"/>
    </source>
</evidence>